<evidence type="ECO:0000313" key="8">
    <source>
        <dbReference type="EMBL" id="KAK4246334.1"/>
    </source>
</evidence>
<keyword evidence="3" id="KW-0378">Hydrolase</keyword>
<dbReference type="PROSITE" id="PS00138">
    <property type="entry name" value="SUBTILASE_SER"/>
    <property type="match status" value="1"/>
</dbReference>
<dbReference type="CDD" id="cd04843">
    <property type="entry name" value="Peptidases_S8_11"/>
    <property type="match status" value="1"/>
</dbReference>
<dbReference type="GO" id="GO:0006508">
    <property type="term" value="P:proteolysis"/>
    <property type="evidence" value="ECO:0007669"/>
    <property type="project" value="UniProtKB-KW"/>
</dbReference>
<comment type="similarity">
    <text evidence="1 5">Belongs to the peptidase S8 family.</text>
</comment>
<accession>A0AAN7HNS6</accession>
<proteinExistence type="inferred from homology"/>
<dbReference type="InterPro" id="IPR036852">
    <property type="entry name" value="Peptidase_S8/S53_dom_sf"/>
</dbReference>
<dbReference type="GO" id="GO:0004252">
    <property type="term" value="F:serine-type endopeptidase activity"/>
    <property type="evidence" value="ECO:0007669"/>
    <property type="project" value="InterPro"/>
</dbReference>
<evidence type="ECO:0000256" key="2">
    <source>
        <dbReference type="ARBA" id="ARBA00022670"/>
    </source>
</evidence>
<keyword evidence="6" id="KW-0732">Signal</keyword>
<name>A0AAN7HNS6_9PEZI</name>
<protein>
    <submittedName>
        <fullName evidence="8">Peptidase S8/S53 domain-containing protein</fullName>
    </submittedName>
</protein>
<feature type="chain" id="PRO_5043027196" evidence="6">
    <location>
        <begin position="24"/>
        <end position="491"/>
    </location>
</feature>
<evidence type="ECO:0000259" key="7">
    <source>
        <dbReference type="Pfam" id="PF00082"/>
    </source>
</evidence>
<evidence type="ECO:0000256" key="5">
    <source>
        <dbReference type="PROSITE-ProRule" id="PRU01240"/>
    </source>
</evidence>
<feature type="signal peptide" evidence="6">
    <location>
        <begin position="1"/>
        <end position="23"/>
    </location>
</feature>
<dbReference type="AlphaFoldDB" id="A0AAN7HNS6"/>
<keyword evidence="4" id="KW-0720">Serine protease</keyword>
<dbReference type="Proteomes" id="UP001303647">
    <property type="component" value="Unassembled WGS sequence"/>
</dbReference>
<dbReference type="PRINTS" id="PR00723">
    <property type="entry name" value="SUBTILISIN"/>
</dbReference>
<dbReference type="PANTHER" id="PTHR43806">
    <property type="entry name" value="PEPTIDASE S8"/>
    <property type="match status" value="1"/>
</dbReference>
<sequence>MMPTRSLMLRVLCALSSFNRALTAPAVAKDEIAPRVAIAVKLNSSASLARSVAGADIVEDLVHKALSNSGHSKREAQFNVLPLITTLTPDQISEMIERATKLTPSYKPGDFSSWFQVQFPQSAADEENPEITQLLSKLAVYQDVASVQHLGGRTKAPAIQPNDDPLFADQGYLTGDGVGIDAVYAWDFPGGDGAGTTFIDIERGWKLTHEDLVDKNITLLYGQNVQDRYGGNWPHGTAVLGELFMTDNTIGGVGIVPAAEAHVVGITRTVGGVPVENEPEAILDAANYLAPGDVMLLEMQTGDANGDLWPVEILDAQFDAISLATALGIIVIEPAANGGMDMDQPVLRPGDATAVAILNRSSPEFRDSGAVVVGAGSAALPRSRLPFSNFGSRVDVHSWGEGITTSSVVTSDFSNNDTYDEFSGTSGASPIVAGAALSIQGMVQANRGARLTPAEMRNLLTVGGTPSADPAADKIGVQPDLRALIDGGYLE</sequence>
<dbReference type="Pfam" id="PF00082">
    <property type="entry name" value="Peptidase_S8"/>
    <property type="match status" value="1"/>
</dbReference>
<evidence type="ECO:0000256" key="3">
    <source>
        <dbReference type="ARBA" id="ARBA00022801"/>
    </source>
</evidence>
<reference evidence="8" key="1">
    <citation type="journal article" date="2023" name="Mol. Phylogenet. Evol.">
        <title>Genome-scale phylogeny and comparative genomics of the fungal order Sordariales.</title>
        <authorList>
            <person name="Hensen N."/>
            <person name="Bonometti L."/>
            <person name="Westerberg I."/>
            <person name="Brannstrom I.O."/>
            <person name="Guillou S."/>
            <person name="Cros-Aarteil S."/>
            <person name="Calhoun S."/>
            <person name="Haridas S."/>
            <person name="Kuo A."/>
            <person name="Mondo S."/>
            <person name="Pangilinan J."/>
            <person name="Riley R."/>
            <person name="LaButti K."/>
            <person name="Andreopoulos B."/>
            <person name="Lipzen A."/>
            <person name="Chen C."/>
            <person name="Yan M."/>
            <person name="Daum C."/>
            <person name="Ng V."/>
            <person name="Clum A."/>
            <person name="Steindorff A."/>
            <person name="Ohm R.A."/>
            <person name="Martin F."/>
            <person name="Silar P."/>
            <person name="Natvig D.O."/>
            <person name="Lalanne C."/>
            <person name="Gautier V."/>
            <person name="Ament-Velasquez S.L."/>
            <person name="Kruys A."/>
            <person name="Hutchinson M.I."/>
            <person name="Powell A.J."/>
            <person name="Barry K."/>
            <person name="Miller A.N."/>
            <person name="Grigoriev I.V."/>
            <person name="Debuchy R."/>
            <person name="Gladieux P."/>
            <person name="Hiltunen Thoren M."/>
            <person name="Johannesson H."/>
        </authorList>
    </citation>
    <scope>NUCLEOTIDE SEQUENCE</scope>
    <source>
        <strain evidence="8">CBS 359.72</strain>
    </source>
</reference>
<dbReference type="InterPro" id="IPR034073">
    <property type="entry name" value="Subtilisin_DY-like_dom"/>
</dbReference>
<dbReference type="PANTHER" id="PTHR43806:SF11">
    <property type="entry name" value="CEREVISIN-RELATED"/>
    <property type="match status" value="1"/>
</dbReference>
<dbReference type="InterPro" id="IPR000209">
    <property type="entry name" value="Peptidase_S8/S53_dom"/>
</dbReference>
<dbReference type="SUPFAM" id="SSF52743">
    <property type="entry name" value="Subtilisin-like"/>
    <property type="match status" value="1"/>
</dbReference>
<reference evidence="8" key="2">
    <citation type="submission" date="2023-05" db="EMBL/GenBank/DDBJ databases">
        <authorList>
            <consortium name="Lawrence Berkeley National Laboratory"/>
            <person name="Steindorff A."/>
            <person name="Hensen N."/>
            <person name="Bonometti L."/>
            <person name="Westerberg I."/>
            <person name="Brannstrom I.O."/>
            <person name="Guillou S."/>
            <person name="Cros-Aarteil S."/>
            <person name="Calhoun S."/>
            <person name="Haridas S."/>
            <person name="Kuo A."/>
            <person name="Mondo S."/>
            <person name="Pangilinan J."/>
            <person name="Riley R."/>
            <person name="Labutti K."/>
            <person name="Andreopoulos B."/>
            <person name="Lipzen A."/>
            <person name="Chen C."/>
            <person name="Yanf M."/>
            <person name="Daum C."/>
            <person name="Ng V."/>
            <person name="Clum A."/>
            <person name="Ohm R."/>
            <person name="Martin F."/>
            <person name="Silar P."/>
            <person name="Natvig D."/>
            <person name="Lalanne C."/>
            <person name="Gautier V."/>
            <person name="Ament-Velasquez S.L."/>
            <person name="Kruys A."/>
            <person name="Hutchinson M.I."/>
            <person name="Powell A.J."/>
            <person name="Barry K."/>
            <person name="Miller A.N."/>
            <person name="Grigoriev I.V."/>
            <person name="Debuchy R."/>
            <person name="Gladieux P."/>
            <person name="Thoren M.H."/>
            <person name="Johannesson H."/>
        </authorList>
    </citation>
    <scope>NUCLEOTIDE SEQUENCE</scope>
    <source>
        <strain evidence="8">CBS 359.72</strain>
    </source>
</reference>
<evidence type="ECO:0000256" key="1">
    <source>
        <dbReference type="ARBA" id="ARBA00011073"/>
    </source>
</evidence>
<comment type="caution">
    <text evidence="8">The sequence shown here is derived from an EMBL/GenBank/DDBJ whole genome shotgun (WGS) entry which is preliminary data.</text>
</comment>
<keyword evidence="2" id="KW-0645">Protease</keyword>
<dbReference type="InterPro" id="IPR015500">
    <property type="entry name" value="Peptidase_S8_subtilisin-rel"/>
</dbReference>
<organism evidence="8 9">
    <name type="scientific">Corynascus novoguineensis</name>
    <dbReference type="NCBI Taxonomy" id="1126955"/>
    <lineage>
        <taxon>Eukaryota</taxon>
        <taxon>Fungi</taxon>
        <taxon>Dikarya</taxon>
        <taxon>Ascomycota</taxon>
        <taxon>Pezizomycotina</taxon>
        <taxon>Sordariomycetes</taxon>
        <taxon>Sordariomycetidae</taxon>
        <taxon>Sordariales</taxon>
        <taxon>Chaetomiaceae</taxon>
        <taxon>Corynascus</taxon>
    </lineage>
</organism>
<dbReference type="Gene3D" id="3.40.50.200">
    <property type="entry name" value="Peptidase S8/S53 domain"/>
    <property type="match status" value="1"/>
</dbReference>
<feature type="domain" description="Peptidase S8/S53" evidence="7">
    <location>
        <begin position="233"/>
        <end position="461"/>
    </location>
</feature>
<dbReference type="InterPro" id="IPR050131">
    <property type="entry name" value="Peptidase_S8_subtilisin-like"/>
</dbReference>
<evidence type="ECO:0000256" key="4">
    <source>
        <dbReference type="ARBA" id="ARBA00022825"/>
    </source>
</evidence>
<dbReference type="PROSITE" id="PS51892">
    <property type="entry name" value="SUBTILASE"/>
    <property type="match status" value="1"/>
</dbReference>
<keyword evidence="9" id="KW-1185">Reference proteome</keyword>
<dbReference type="InterPro" id="IPR023828">
    <property type="entry name" value="Peptidase_S8_Ser-AS"/>
</dbReference>
<dbReference type="EMBL" id="MU857677">
    <property type="protein sequence ID" value="KAK4246334.1"/>
    <property type="molecule type" value="Genomic_DNA"/>
</dbReference>
<evidence type="ECO:0000256" key="6">
    <source>
        <dbReference type="SAM" id="SignalP"/>
    </source>
</evidence>
<comment type="caution">
    <text evidence="5">Lacks conserved residue(s) required for the propagation of feature annotation.</text>
</comment>
<evidence type="ECO:0000313" key="9">
    <source>
        <dbReference type="Proteomes" id="UP001303647"/>
    </source>
</evidence>
<gene>
    <name evidence="8" type="ORF">C7999DRAFT_33297</name>
</gene>